<accession>A0A9Q9SSJ1</accession>
<dbReference type="PANTHER" id="PTHR47707">
    <property type="entry name" value="8-OXO-DGTP DIPHOSPHATASE"/>
    <property type="match status" value="1"/>
</dbReference>
<evidence type="ECO:0000256" key="16">
    <source>
        <dbReference type="PIRSR" id="PIRSR603561-2"/>
    </source>
</evidence>
<dbReference type="InterPro" id="IPR029119">
    <property type="entry name" value="MutY_C"/>
</dbReference>
<feature type="binding site" evidence="16">
    <location>
        <position position="100"/>
    </location>
    <ligand>
        <name>Mg(2+)</name>
        <dbReference type="ChEBI" id="CHEBI:18420"/>
    </ligand>
</feature>
<evidence type="ECO:0000259" key="17">
    <source>
        <dbReference type="PROSITE" id="PS51462"/>
    </source>
</evidence>
<evidence type="ECO:0000256" key="11">
    <source>
        <dbReference type="ARBA" id="ARBA00022842"/>
    </source>
</evidence>
<evidence type="ECO:0000256" key="14">
    <source>
        <dbReference type="ARBA" id="ARBA00038905"/>
    </source>
</evidence>
<keyword evidence="9" id="KW-0227">DNA damage</keyword>
<dbReference type="InterPro" id="IPR023170">
    <property type="entry name" value="HhH_base_excis_C"/>
</dbReference>
<keyword evidence="11 16" id="KW-0460">Magnesium</keyword>
<keyword evidence="12" id="KW-0234">DNA repair</keyword>
<keyword evidence="7" id="KW-0235">DNA replication</keyword>
<dbReference type="EC" id="3.6.1.55" evidence="14"/>
<evidence type="ECO:0000256" key="8">
    <source>
        <dbReference type="ARBA" id="ARBA00022723"/>
    </source>
</evidence>
<dbReference type="SUPFAM" id="SSF55811">
    <property type="entry name" value="Nudix"/>
    <property type="match status" value="1"/>
</dbReference>
<dbReference type="InterPro" id="IPR000086">
    <property type="entry name" value="NUDIX_hydrolase_dom"/>
</dbReference>
<dbReference type="PRINTS" id="PR00502">
    <property type="entry name" value="NUDIXFAMILY"/>
</dbReference>
<comment type="similarity">
    <text evidence="3">Belongs to the Nudix hydrolase family.</text>
</comment>
<evidence type="ECO:0000256" key="4">
    <source>
        <dbReference type="ARBA" id="ARBA00012045"/>
    </source>
</evidence>
<dbReference type="InterPro" id="IPR015797">
    <property type="entry name" value="NUDIX_hydrolase-like_dom_sf"/>
</dbReference>
<name>A0A9Q9SSJ1_MOOP1</name>
<dbReference type="EMBL" id="CP017708">
    <property type="protein sequence ID" value="WAN68846.1"/>
    <property type="molecule type" value="Genomic_DNA"/>
</dbReference>
<dbReference type="InterPro" id="IPR047127">
    <property type="entry name" value="MutT-like"/>
</dbReference>
<dbReference type="GO" id="GO:0008413">
    <property type="term" value="F:8-oxo-7,8-dihydroguanosine triphosphate pyrophosphatase activity"/>
    <property type="evidence" value="ECO:0007669"/>
    <property type="project" value="InterPro"/>
</dbReference>
<dbReference type="PANTHER" id="PTHR47707:SF1">
    <property type="entry name" value="NUDIX HYDROLASE FAMILY PROTEIN"/>
    <property type="match status" value="1"/>
</dbReference>
<dbReference type="AlphaFoldDB" id="A0A9Q9SSJ1"/>
<protein>
    <recommendedName>
        <fullName evidence="5">Adenine DNA glycosylase</fullName>
        <ecNumber evidence="4">3.2.2.31</ecNumber>
        <ecNumber evidence="14">3.6.1.55</ecNumber>
    </recommendedName>
</protein>
<dbReference type="Gene3D" id="1.10.1670.10">
    <property type="entry name" value="Helix-hairpin-Helix base-excision DNA repair enzymes (C-terminal)"/>
    <property type="match status" value="1"/>
</dbReference>
<dbReference type="PROSITE" id="PS51462">
    <property type="entry name" value="NUDIX"/>
    <property type="match status" value="1"/>
</dbReference>
<dbReference type="InterPro" id="IPR011257">
    <property type="entry name" value="DNA_glycosylase"/>
</dbReference>
<dbReference type="EC" id="3.2.2.31" evidence="4"/>
<sequence>MDLGATICTRKTPNCPDCPWKSYCQAYNHGIQSEIPMREPSSPLPTKNIGVAVIWNDQGQILIDRRPAKGLLGGLWEFPGGKIELGETVPECIKREIQEELGIEIEVGEHLITINHAYSHFRVVLSVHHCRHLSGVPQPIECDEIRWVTLDEVDQFPFPKANTQIIAALRSQD</sequence>
<dbReference type="CDD" id="cd03425">
    <property type="entry name" value="NUDIX_MutT_NudA_like"/>
    <property type="match status" value="1"/>
</dbReference>
<comment type="cofactor">
    <cofactor evidence="2 16">
        <name>Mg(2+)</name>
        <dbReference type="ChEBI" id="CHEBI:18420"/>
    </cofactor>
</comment>
<evidence type="ECO:0000256" key="7">
    <source>
        <dbReference type="ARBA" id="ARBA00022705"/>
    </source>
</evidence>
<dbReference type="Gene3D" id="3.90.79.10">
    <property type="entry name" value="Nucleoside Triphosphate Pyrophosphohydrolase"/>
    <property type="match status" value="1"/>
</dbReference>
<dbReference type="GO" id="GO:0035539">
    <property type="term" value="F:8-oxo-7,8-dihydrodeoxyguanosine triphosphate pyrophosphatase activity"/>
    <property type="evidence" value="ECO:0007669"/>
    <property type="project" value="UniProtKB-EC"/>
</dbReference>
<dbReference type="GO" id="GO:0044715">
    <property type="term" value="F:8-oxo-dGDP phosphatase activity"/>
    <property type="evidence" value="ECO:0007669"/>
    <property type="project" value="TreeGrafter"/>
</dbReference>
<evidence type="ECO:0000256" key="3">
    <source>
        <dbReference type="ARBA" id="ARBA00005582"/>
    </source>
</evidence>
<comment type="catalytic activity">
    <reaction evidence="1">
        <text>Hydrolyzes free adenine bases from 7,8-dihydro-8-oxoguanine:adenine mismatched double-stranded DNA, leaving an apurinic site.</text>
        <dbReference type="EC" id="3.2.2.31"/>
    </reaction>
</comment>
<evidence type="ECO:0000313" key="18">
    <source>
        <dbReference type="EMBL" id="WAN68846.1"/>
    </source>
</evidence>
<keyword evidence="10" id="KW-0378">Hydrolase</keyword>
<organism evidence="18">
    <name type="scientific">Moorena producens (strain JHB)</name>
    <dbReference type="NCBI Taxonomy" id="1454205"/>
    <lineage>
        <taxon>Bacteria</taxon>
        <taxon>Bacillati</taxon>
        <taxon>Cyanobacteriota</taxon>
        <taxon>Cyanophyceae</taxon>
        <taxon>Coleofasciculales</taxon>
        <taxon>Coleofasciculaceae</taxon>
        <taxon>Moorena</taxon>
    </lineage>
</organism>
<evidence type="ECO:0000256" key="5">
    <source>
        <dbReference type="ARBA" id="ARBA00022023"/>
    </source>
</evidence>
<dbReference type="SUPFAM" id="SSF48150">
    <property type="entry name" value="DNA-glycosylase"/>
    <property type="match status" value="1"/>
</dbReference>
<dbReference type="Pfam" id="PF14815">
    <property type="entry name" value="NUDIX_4"/>
    <property type="match status" value="1"/>
</dbReference>
<proteinExistence type="inferred from homology"/>
<gene>
    <name evidence="18" type="primary">mutT</name>
    <name evidence="18" type="ORF">BJP36_28360</name>
</gene>
<comment type="catalytic activity">
    <reaction evidence="13">
        <text>8-oxo-dGTP + H2O = 8-oxo-dGMP + diphosphate + H(+)</text>
        <dbReference type="Rhea" id="RHEA:31575"/>
        <dbReference type="ChEBI" id="CHEBI:15377"/>
        <dbReference type="ChEBI" id="CHEBI:15378"/>
        <dbReference type="ChEBI" id="CHEBI:33019"/>
        <dbReference type="ChEBI" id="CHEBI:63224"/>
        <dbReference type="ChEBI" id="CHEBI:77896"/>
        <dbReference type="EC" id="3.6.1.55"/>
    </reaction>
</comment>
<feature type="binding site" evidence="15">
    <location>
        <position position="162"/>
    </location>
    <ligand>
        <name>8-oxo-dGTP</name>
        <dbReference type="ChEBI" id="CHEBI:77896"/>
    </ligand>
</feature>
<evidence type="ECO:0000256" key="13">
    <source>
        <dbReference type="ARBA" id="ARBA00035861"/>
    </source>
</evidence>
<dbReference type="NCBIfam" id="TIGR00586">
    <property type="entry name" value="mutt"/>
    <property type="match status" value="1"/>
</dbReference>
<evidence type="ECO:0000256" key="9">
    <source>
        <dbReference type="ARBA" id="ARBA00022763"/>
    </source>
</evidence>
<dbReference type="GO" id="GO:0044716">
    <property type="term" value="F:8-oxo-GDP phosphatase activity"/>
    <property type="evidence" value="ECO:0007669"/>
    <property type="project" value="TreeGrafter"/>
</dbReference>
<evidence type="ECO:0000256" key="12">
    <source>
        <dbReference type="ARBA" id="ARBA00023204"/>
    </source>
</evidence>
<dbReference type="GO" id="GO:0006281">
    <property type="term" value="P:DNA repair"/>
    <property type="evidence" value="ECO:0007669"/>
    <property type="project" value="UniProtKB-KW"/>
</dbReference>
<feature type="binding site" evidence="15">
    <location>
        <begin position="77"/>
        <end position="80"/>
    </location>
    <ligand>
        <name>8-oxo-dGTP</name>
        <dbReference type="ChEBI" id="CHEBI:77896"/>
    </ligand>
</feature>
<evidence type="ECO:0000256" key="15">
    <source>
        <dbReference type="PIRSR" id="PIRSR603561-1"/>
    </source>
</evidence>
<dbReference type="GO" id="GO:0046872">
    <property type="term" value="F:metal ion binding"/>
    <property type="evidence" value="ECO:0007669"/>
    <property type="project" value="UniProtKB-KW"/>
</dbReference>
<reference evidence="18" key="2">
    <citation type="submission" date="2022-10" db="EMBL/GenBank/DDBJ databases">
        <authorList>
            <person name="Ngo T.-E."/>
        </authorList>
    </citation>
    <scope>NUCLEOTIDE SEQUENCE</scope>
    <source>
        <strain evidence="18">JHB</strain>
    </source>
</reference>
<evidence type="ECO:0000256" key="10">
    <source>
        <dbReference type="ARBA" id="ARBA00022801"/>
    </source>
</evidence>
<feature type="domain" description="Nudix hydrolase" evidence="17">
    <location>
        <begin position="44"/>
        <end position="173"/>
    </location>
</feature>
<dbReference type="Proteomes" id="UP000176944">
    <property type="component" value="Chromosome"/>
</dbReference>
<dbReference type="InterPro" id="IPR003561">
    <property type="entry name" value="Mutator_MutT"/>
</dbReference>
<evidence type="ECO:0000256" key="2">
    <source>
        <dbReference type="ARBA" id="ARBA00001946"/>
    </source>
</evidence>
<keyword evidence="8 16" id="KW-0479">Metal-binding</keyword>
<dbReference type="GO" id="GO:0006260">
    <property type="term" value="P:DNA replication"/>
    <property type="evidence" value="ECO:0007669"/>
    <property type="project" value="UniProtKB-KW"/>
</dbReference>
<feature type="binding site" evidence="15">
    <location>
        <position position="66"/>
    </location>
    <ligand>
        <name>8-oxo-dGTP</name>
        <dbReference type="ChEBI" id="CHEBI:77896"/>
    </ligand>
</feature>
<dbReference type="PROSITE" id="PS00893">
    <property type="entry name" value="NUDIX_BOX"/>
    <property type="match status" value="1"/>
</dbReference>
<evidence type="ECO:0000256" key="6">
    <source>
        <dbReference type="ARBA" id="ARBA00022457"/>
    </source>
</evidence>
<dbReference type="InterPro" id="IPR020084">
    <property type="entry name" value="NUDIX_hydrolase_CS"/>
</dbReference>
<dbReference type="GO" id="GO:0000701">
    <property type="term" value="F:purine-specific mismatch base pair DNA N-glycosylase activity"/>
    <property type="evidence" value="ECO:0007669"/>
    <property type="project" value="UniProtKB-EC"/>
</dbReference>
<dbReference type="InterPro" id="IPR020476">
    <property type="entry name" value="Nudix_hydrolase"/>
</dbReference>
<evidence type="ECO:0000256" key="1">
    <source>
        <dbReference type="ARBA" id="ARBA00000843"/>
    </source>
</evidence>
<feature type="binding site" evidence="16">
    <location>
        <position position="80"/>
    </location>
    <ligand>
        <name>Mg(2+)</name>
        <dbReference type="ChEBI" id="CHEBI:18420"/>
    </ligand>
</feature>
<reference evidence="18" key="1">
    <citation type="journal article" date="2017" name="Proc. Natl. Acad. Sci. U.S.A.">
        <title>Comparative genomics uncovers the prolific and distinctive metabolic potential of the cyanobacterial genus Moorea.</title>
        <authorList>
            <person name="Leao T."/>
            <person name="Castelao G."/>
            <person name="Korobeynikov A."/>
            <person name="Monroe E.A."/>
            <person name="Podell S."/>
            <person name="Glukhov E."/>
            <person name="Allen E.E."/>
            <person name="Gerwick W.H."/>
            <person name="Gerwick L."/>
        </authorList>
    </citation>
    <scope>NUCLEOTIDE SEQUENCE</scope>
    <source>
        <strain evidence="18">JHB</strain>
    </source>
</reference>
<keyword evidence="6" id="KW-0515">Mutator protein</keyword>